<dbReference type="PATRIC" id="fig|483937.3.peg.652"/>
<dbReference type="Gene3D" id="3.80.10.10">
    <property type="entry name" value="Ribonuclease Inhibitor"/>
    <property type="match status" value="2"/>
</dbReference>
<evidence type="ECO:0000313" key="1">
    <source>
        <dbReference type="EMBL" id="KWX74603.1"/>
    </source>
</evidence>
<dbReference type="AlphaFoldDB" id="A0A132TTT8"/>
<evidence type="ECO:0000313" key="2">
    <source>
        <dbReference type="Proteomes" id="UP000070475"/>
    </source>
</evidence>
<dbReference type="EMBL" id="LIRB01000138">
    <property type="protein sequence ID" value="KWX74603.1"/>
    <property type="molecule type" value="Genomic_DNA"/>
</dbReference>
<name>A0A132TTT8_9BACL</name>
<gene>
    <name evidence="1" type="ORF">AMQ84_19450</name>
</gene>
<keyword evidence="2" id="KW-1185">Reference proteome</keyword>
<organism evidence="1 2">
    <name type="scientific">Paenibacillus riograndensis</name>
    <dbReference type="NCBI Taxonomy" id="483937"/>
    <lineage>
        <taxon>Bacteria</taxon>
        <taxon>Bacillati</taxon>
        <taxon>Bacillota</taxon>
        <taxon>Bacilli</taxon>
        <taxon>Bacillales</taxon>
        <taxon>Paenibacillaceae</taxon>
        <taxon>Paenibacillus</taxon>
        <taxon>Paenibacillus sonchi group</taxon>
    </lineage>
</organism>
<proteinExistence type="predicted"/>
<accession>A0A132TTT8</accession>
<sequence>MARVKLTFIRASPKIESERMNILSEELIIDESKFTELTTIGAKYNSLSISNPSNIEVDAEALMEHLKQITDIEKVEKLIIDYNSSLTNLRILSAFTSLKILHVYGQHIKSLDGIEFFNKGEYIKIQTHSNRHRDLSQLSNTKVEYIDLFAERKEDLTAIAGFKNIKILDIYHSPIEPDFEEWKDVRIENLSFKSCKFKEFGNTTAASALDDISILGCRSLERFTGDNSNIKRLVLDGSKKLDLRTLKTFAGIETLIVNSCTQEMNLTELAGLDNVKHIDFILCQVQVDLIQLKEHFPQIESLHISQMKKGYGMQLKDLNPNVKITSNSFRLE</sequence>
<reference evidence="1 2" key="1">
    <citation type="submission" date="2015-08" db="EMBL/GenBank/DDBJ databases">
        <title>Genomes of Paenibacillus riograndensis.</title>
        <authorList>
            <person name="Sant'Anna F.H."/>
            <person name="Souza R."/>
            <person name="Ambrosini A."/>
            <person name="Bach E."/>
            <person name="Fernandes G."/>
            <person name="Balsanelli E."/>
            <person name="Baura V.A."/>
            <person name="Pedrosa F.O."/>
            <person name="Souza E.M."/>
            <person name="Passaglia L."/>
        </authorList>
    </citation>
    <scope>NUCLEOTIDE SEQUENCE [LARGE SCALE GENOMIC DNA]</scope>
    <source>
        <strain evidence="1 2">CAS34</strain>
    </source>
</reference>
<protein>
    <submittedName>
        <fullName evidence="1">Uncharacterized protein</fullName>
    </submittedName>
</protein>
<comment type="caution">
    <text evidence="1">The sequence shown here is derived from an EMBL/GenBank/DDBJ whole genome shotgun (WGS) entry which is preliminary data.</text>
</comment>
<dbReference type="SUPFAM" id="SSF52058">
    <property type="entry name" value="L domain-like"/>
    <property type="match status" value="1"/>
</dbReference>
<dbReference type="Proteomes" id="UP000070475">
    <property type="component" value="Unassembled WGS sequence"/>
</dbReference>
<dbReference type="InterPro" id="IPR032675">
    <property type="entry name" value="LRR_dom_sf"/>
</dbReference>